<dbReference type="Gene3D" id="3.30.420.40">
    <property type="match status" value="1"/>
</dbReference>
<feature type="binding site" evidence="16">
    <location>
        <begin position="8"/>
        <end position="15"/>
    </location>
    <ligand>
        <name>ATP</name>
        <dbReference type="ChEBI" id="CHEBI:30616"/>
    </ligand>
</feature>
<evidence type="ECO:0000256" key="4">
    <source>
        <dbReference type="ARBA" id="ARBA00005225"/>
    </source>
</evidence>
<keyword evidence="7 16" id="KW-0963">Cytoplasm</keyword>
<dbReference type="RefSeq" id="WP_092722982.1">
    <property type="nucleotide sequence ID" value="NZ_FNNO01000004.1"/>
</dbReference>
<keyword evidence="10 16" id="KW-0418">Kinase</keyword>
<dbReference type="Proteomes" id="UP000198711">
    <property type="component" value="Unassembled WGS sequence"/>
</dbReference>
<feature type="binding site" evidence="16">
    <location>
        <begin position="94"/>
        <end position="97"/>
    </location>
    <ligand>
        <name>substrate</name>
    </ligand>
</feature>
<keyword evidence="9 16" id="KW-0547">Nucleotide-binding</keyword>
<evidence type="ECO:0000256" key="9">
    <source>
        <dbReference type="ARBA" id="ARBA00022741"/>
    </source>
</evidence>
<dbReference type="GO" id="GO:0005524">
    <property type="term" value="F:ATP binding"/>
    <property type="evidence" value="ECO:0007669"/>
    <property type="project" value="UniProtKB-UniRule"/>
</dbReference>
<dbReference type="InterPro" id="IPR004619">
    <property type="entry name" value="Type_III_PanK"/>
</dbReference>
<evidence type="ECO:0000256" key="7">
    <source>
        <dbReference type="ARBA" id="ARBA00022490"/>
    </source>
</evidence>
<evidence type="ECO:0000256" key="15">
    <source>
        <dbReference type="ARBA" id="ARBA00040883"/>
    </source>
</evidence>
<comment type="caution">
    <text evidence="16">Lacks conserved residue(s) required for the propagation of feature annotation.</text>
</comment>
<keyword evidence="18" id="KW-1185">Reference proteome</keyword>
<feature type="binding site" evidence="16">
    <location>
        <position position="120"/>
    </location>
    <ligand>
        <name>ATP</name>
        <dbReference type="ChEBI" id="CHEBI:30616"/>
    </ligand>
</feature>
<evidence type="ECO:0000256" key="14">
    <source>
        <dbReference type="ARBA" id="ARBA00038036"/>
    </source>
</evidence>
<comment type="cofactor">
    <cofactor evidence="2">
        <name>K(+)</name>
        <dbReference type="ChEBI" id="CHEBI:29103"/>
    </cofactor>
</comment>
<dbReference type="SUPFAM" id="SSF53067">
    <property type="entry name" value="Actin-like ATPase domain"/>
    <property type="match status" value="2"/>
</dbReference>
<dbReference type="NCBIfam" id="TIGR00671">
    <property type="entry name" value="baf"/>
    <property type="match status" value="1"/>
</dbReference>
<evidence type="ECO:0000313" key="17">
    <source>
        <dbReference type="EMBL" id="SDW58820.1"/>
    </source>
</evidence>
<dbReference type="PANTHER" id="PTHR34265">
    <property type="entry name" value="TYPE III PANTOTHENATE KINASE"/>
    <property type="match status" value="1"/>
</dbReference>
<proteinExistence type="inferred from homology"/>
<comment type="caution">
    <text evidence="17">The sequence shown here is derived from an EMBL/GenBank/DDBJ whole genome shotgun (WGS) entry which is preliminary data.</text>
</comment>
<comment type="similarity">
    <text evidence="14 16">Belongs to the type III pantothenate kinase family.</text>
</comment>
<comment type="pathway">
    <text evidence="4 16">Cofactor biosynthesis; coenzyme A biosynthesis; CoA from (R)-pantothenate: step 1/5.</text>
</comment>
<evidence type="ECO:0000256" key="16">
    <source>
        <dbReference type="HAMAP-Rule" id="MF_01274"/>
    </source>
</evidence>
<comment type="cofactor">
    <cofactor evidence="16">
        <name>NH4(+)</name>
        <dbReference type="ChEBI" id="CHEBI:28938"/>
    </cofactor>
    <cofactor evidence="16">
        <name>K(+)</name>
        <dbReference type="ChEBI" id="CHEBI:29103"/>
    </cofactor>
    <text evidence="16">A monovalent cation. Ammonium or potassium.</text>
</comment>
<dbReference type="EC" id="2.7.1.33" evidence="6 16"/>
<keyword evidence="13 16" id="KW-0173">Coenzyme A biosynthesis</keyword>
<comment type="subunit">
    <text evidence="5 16">Homodimer.</text>
</comment>
<evidence type="ECO:0000256" key="1">
    <source>
        <dbReference type="ARBA" id="ARBA00001206"/>
    </source>
</evidence>
<feature type="active site" description="Proton acceptor" evidence="16">
    <location>
        <position position="96"/>
    </location>
</feature>
<keyword evidence="11 16" id="KW-0067">ATP-binding</keyword>
<keyword evidence="12 16" id="KW-0630">Potassium</keyword>
<dbReference type="GO" id="GO:0005737">
    <property type="term" value="C:cytoplasm"/>
    <property type="evidence" value="ECO:0007669"/>
    <property type="project" value="UniProtKB-SubCell"/>
</dbReference>
<dbReference type="GO" id="GO:0015937">
    <property type="term" value="P:coenzyme A biosynthetic process"/>
    <property type="evidence" value="ECO:0007669"/>
    <property type="project" value="UniProtKB-UniRule"/>
</dbReference>
<evidence type="ECO:0000256" key="13">
    <source>
        <dbReference type="ARBA" id="ARBA00022993"/>
    </source>
</evidence>
<evidence type="ECO:0000313" key="18">
    <source>
        <dbReference type="Proteomes" id="UP000198711"/>
    </source>
</evidence>
<protein>
    <recommendedName>
        <fullName evidence="15 16">Type III pantothenate kinase</fullName>
        <ecNumber evidence="6 16">2.7.1.33</ecNumber>
    </recommendedName>
    <alternativeName>
        <fullName evidence="16">PanK-III</fullName>
    </alternativeName>
    <alternativeName>
        <fullName evidence="16">Pantothenic acid kinase</fullName>
    </alternativeName>
</protein>
<dbReference type="EMBL" id="FNNO01000004">
    <property type="protein sequence ID" value="SDW58820.1"/>
    <property type="molecule type" value="Genomic_DNA"/>
</dbReference>
<evidence type="ECO:0000256" key="11">
    <source>
        <dbReference type="ARBA" id="ARBA00022840"/>
    </source>
</evidence>
<evidence type="ECO:0000256" key="12">
    <source>
        <dbReference type="ARBA" id="ARBA00022958"/>
    </source>
</evidence>
<organism evidence="17 18">
    <name type="scientific">Hydrobacter penzbergensis</name>
    <dbReference type="NCBI Taxonomy" id="1235997"/>
    <lineage>
        <taxon>Bacteria</taxon>
        <taxon>Pseudomonadati</taxon>
        <taxon>Bacteroidota</taxon>
        <taxon>Chitinophagia</taxon>
        <taxon>Chitinophagales</taxon>
        <taxon>Chitinophagaceae</taxon>
        <taxon>Hydrobacter</taxon>
    </lineage>
</organism>
<keyword evidence="8 16" id="KW-0808">Transferase</keyword>
<accession>A0A8X8IF01</accession>
<dbReference type="HAMAP" id="MF_01274">
    <property type="entry name" value="Pantothen_kinase_3"/>
    <property type="match status" value="1"/>
</dbReference>
<gene>
    <name evidence="16" type="primary">coaX</name>
    <name evidence="17" type="ORF">SAMN05444410_10430</name>
</gene>
<evidence type="ECO:0000256" key="10">
    <source>
        <dbReference type="ARBA" id="ARBA00022777"/>
    </source>
</evidence>
<comment type="function">
    <text evidence="16">Catalyzes the phosphorylation of pantothenate (Pan), the first step in CoA biosynthesis.</text>
</comment>
<evidence type="ECO:0000256" key="6">
    <source>
        <dbReference type="ARBA" id="ARBA00012102"/>
    </source>
</evidence>
<sequence length="256" mass="28288">MPTTLCFDFGNTRLKSAVFENDEIKEVVVLENDTPDAIRPLIEKYKPSRSILSSVIRHNAETETFLAAHTQFHKLDHHSQLPFTSPVGKPETIGADRLAICAAAVQLFPHQHNLAIGLGTCITYNYISPVHEFLGGSISPGLNMRFRAMHEQTALLPLVSPENRFPLIGYDTKTNILSGVILGMAKEIDGIIDAYALKYSNFNVLLTGGDMGFFVSHLKNRIFADPYLIFKGLYAISEYNCGQALPGSISNRNHPA</sequence>
<feature type="binding site" evidence="16">
    <location>
        <position position="172"/>
    </location>
    <ligand>
        <name>substrate</name>
    </ligand>
</feature>
<evidence type="ECO:0000256" key="2">
    <source>
        <dbReference type="ARBA" id="ARBA00001958"/>
    </source>
</evidence>
<dbReference type="CDD" id="cd24015">
    <property type="entry name" value="ASKHA_NBD_PanK-III"/>
    <property type="match status" value="1"/>
</dbReference>
<dbReference type="AlphaFoldDB" id="A0A8X8IF01"/>
<dbReference type="Pfam" id="PF03309">
    <property type="entry name" value="Pan_kinase"/>
    <property type="match status" value="1"/>
</dbReference>
<name>A0A8X8IF01_9BACT</name>
<evidence type="ECO:0000256" key="5">
    <source>
        <dbReference type="ARBA" id="ARBA00011738"/>
    </source>
</evidence>
<reference evidence="17 18" key="1">
    <citation type="submission" date="2016-10" db="EMBL/GenBank/DDBJ databases">
        <authorList>
            <person name="Varghese N."/>
            <person name="Submissions S."/>
        </authorList>
    </citation>
    <scope>NUCLEOTIDE SEQUENCE [LARGE SCALE GENOMIC DNA]</scope>
    <source>
        <strain evidence="17 18">DSM 25353</strain>
    </source>
</reference>
<dbReference type="PANTHER" id="PTHR34265:SF1">
    <property type="entry name" value="TYPE III PANTOTHENATE KINASE"/>
    <property type="match status" value="1"/>
</dbReference>
<dbReference type="InterPro" id="IPR043129">
    <property type="entry name" value="ATPase_NBD"/>
</dbReference>
<evidence type="ECO:0000256" key="3">
    <source>
        <dbReference type="ARBA" id="ARBA00004496"/>
    </source>
</evidence>
<comment type="subcellular location">
    <subcellularLocation>
        <location evidence="3 16">Cytoplasm</location>
    </subcellularLocation>
</comment>
<dbReference type="GO" id="GO:0004594">
    <property type="term" value="F:pantothenate kinase activity"/>
    <property type="evidence" value="ECO:0007669"/>
    <property type="project" value="UniProtKB-UniRule"/>
</dbReference>
<comment type="catalytic activity">
    <reaction evidence="1 16">
        <text>(R)-pantothenate + ATP = (R)-4'-phosphopantothenate + ADP + H(+)</text>
        <dbReference type="Rhea" id="RHEA:16373"/>
        <dbReference type="ChEBI" id="CHEBI:10986"/>
        <dbReference type="ChEBI" id="CHEBI:15378"/>
        <dbReference type="ChEBI" id="CHEBI:29032"/>
        <dbReference type="ChEBI" id="CHEBI:30616"/>
        <dbReference type="ChEBI" id="CHEBI:456216"/>
        <dbReference type="EC" id="2.7.1.33"/>
    </reaction>
</comment>
<evidence type="ECO:0000256" key="8">
    <source>
        <dbReference type="ARBA" id="ARBA00022679"/>
    </source>
</evidence>